<feature type="transmembrane region" description="Helical" evidence="8">
    <location>
        <begin position="323"/>
        <end position="346"/>
    </location>
</feature>
<evidence type="ECO:0000256" key="3">
    <source>
        <dbReference type="ARBA" id="ARBA00022448"/>
    </source>
</evidence>
<dbReference type="PANTHER" id="PTHR48022">
    <property type="entry name" value="PLASTIDIC GLUCOSE TRANSPORTER 4"/>
    <property type="match status" value="1"/>
</dbReference>
<dbReference type="PANTHER" id="PTHR48022:SF30">
    <property type="entry name" value="MAJOR FACILITATOR SUPERFAMILY (MFS) PROFILE DOMAIN-CONTAINING PROTEIN"/>
    <property type="match status" value="1"/>
</dbReference>
<sequence>MAEVTEVNTPVPSSDGKKSIDGDEGNDVPSHTSLINFIVVATACLGGFLYGFSANSIAGTLAQPTFIAKFLTTPNATSLTDGMLGGFLGGAMLGSIAQAPIANKFGRRIANAVAAILVIITAALQAGSVNVAMFITARVICGIGSGMVLANSPVYMSEVSPPHNRGMLVGLQGVGIVSAYISAAACALGFNFVSADYQWRLNFIVLTGVGCLHLGSLYFLPESPRWLMEKGRDEEAKQVLEYLHTTKYDPHSTLARAEAVQIKAQVEAEKTLPKGFIYIFSTPHLRKRAFCSIILWVMGQGTGITAIANLIPTFMGGLGFGTTLQLGLGVVWSVCAVIGCGFNVLLLDRVGRIKLLVVGGFGCAAILSTMAALVKYYLGTTNYPGINALVALYFIFGAFFTSTIECTAYVYGSEIWPTHLRSEGSTIVFASFFGNAVAYSAPVSVALKNIGWKFYMVFVAVTVLSTLIILFYFPETSGLSLEEINAKFGDKVEVELKDALCTEPITAETKKPSSSSA</sequence>
<dbReference type="PROSITE" id="PS00217">
    <property type="entry name" value="SUGAR_TRANSPORT_2"/>
    <property type="match status" value="1"/>
</dbReference>
<feature type="domain" description="Major facilitator superfamily (MFS) profile" evidence="9">
    <location>
        <begin position="39"/>
        <end position="477"/>
    </location>
</feature>
<keyword evidence="11" id="KW-1185">Reference proteome</keyword>
<dbReference type="EMBL" id="JBFCZG010000006">
    <property type="protein sequence ID" value="KAL3421406.1"/>
    <property type="molecule type" value="Genomic_DNA"/>
</dbReference>
<evidence type="ECO:0000256" key="8">
    <source>
        <dbReference type="SAM" id="Phobius"/>
    </source>
</evidence>
<feature type="transmembrane region" description="Helical" evidence="8">
    <location>
        <begin position="34"/>
        <end position="58"/>
    </location>
</feature>
<feature type="transmembrane region" description="Helical" evidence="8">
    <location>
        <begin position="78"/>
        <end position="97"/>
    </location>
</feature>
<feature type="transmembrane region" description="Helical" evidence="8">
    <location>
        <begin position="109"/>
        <end position="126"/>
    </location>
</feature>
<evidence type="ECO:0000313" key="11">
    <source>
        <dbReference type="Proteomes" id="UP001629113"/>
    </source>
</evidence>
<feature type="transmembrane region" description="Helical" evidence="8">
    <location>
        <begin position="390"/>
        <end position="412"/>
    </location>
</feature>
<dbReference type="Gene3D" id="1.20.1250.20">
    <property type="entry name" value="MFS general substrate transporter like domains"/>
    <property type="match status" value="1"/>
</dbReference>
<evidence type="ECO:0000256" key="6">
    <source>
        <dbReference type="ARBA" id="ARBA00023136"/>
    </source>
</evidence>
<dbReference type="SUPFAM" id="SSF103473">
    <property type="entry name" value="MFS general substrate transporter"/>
    <property type="match status" value="1"/>
</dbReference>
<accession>A0ABR4PDL1</accession>
<dbReference type="InterPro" id="IPR020846">
    <property type="entry name" value="MFS_dom"/>
</dbReference>
<evidence type="ECO:0000259" key="9">
    <source>
        <dbReference type="PROSITE" id="PS50850"/>
    </source>
</evidence>
<reference evidence="10 11" key="1">
    <citation type="submission" date="2024-06" db="EMBL/GenBank/DDBJ databases">
        <title>Complete genome of Phlyctema vagabunda strain 19-DSS-EL-015.</title>
        <authorList>
            <person name="Fiorenzani C."/>
        </authorList>
    </citation>
    <scope>NUCLEOTIDE SEQUENCE [LARGE SCALE GENOMIC DNA]</scope>
    <source>
        <strain evidence="10 11">19-DSS-EL-015</strain>
    </source>
</reference>
<dbReference type="InterPro" id="IPR005828">
    <property type="entry name" value="MFS_sugar_transport-like"/>
</dbReference>
<keyword evidence="3" id="KW-0813">Transport</keyword>
<dbReference type="Proteomes" id="UP001629113">
    <property type="component" value="Unassembled WGS sequence"/>
</dbReference>
<organism evidence="10 11">
    <name type="scientific">Phlyctema vagabunda</name>
    <dbReference type="NCBI Taxonomy" id="108571"/>
    <lineage>
        <taxon>Eukaryota</taxon>
        <taxon>Fungi</taxon>
        <taxon>Dikarya</taxon>
        <taxon>Ascomycota</taxon>
        <taxon>Pezizomycotina</taxon>
        <taxon>Leotiomycetes</taxon>
        <taxon>Helotiales</taxon>
        <taxon>Dermateaceae</taxon>
        <taxon>Phlyctema</taxon>
    </lineage>
</organism>
<name>A0ABR4PDL1_9HELO</name>
<feature type="transmembrane region" description="Helical" evidence="8">
    <location>
        <begin position="289"/>
        <end position="311"/>
    </location>
</feature>
<evidence type="ECO:0000256" key="1">
    <source>
        <dbReference type="ARBA" id="ARBA00004141"/>
    </source>
</evidence>
<keyword evidence="4 8" id="KW-0812">Transmembrane</keyword>
<evidence type="ECO:0000256" key="2">
    <source>
        <dbReference type="ARBA" id="ARBA00010992"/>
    </source>
</evidence>
<dbReference type="Pfam" id="PF00083">
    <property type="entry name" value="Sugar_tr"/>
    <property type="match status" value="1"/>
</dbReference>
<feature type="transmembrane region" description="Helical" evidence="8">
    <location>
        <begin position="355"/>
        <end position="378"/>
    </location>
</feature>
<evidence type="ECO:0000256" key="7">
    <source>
        <dbReference type="SAM" id="MobiDB-lite"/>
    </source>
</evidence>
<feature type="compositionally biased region" description="Polar residues" evidence="7">
    <location>
        <begin position="1"/>
        <end position="12"/>
    </location>
</feature>
<feature type="transmembrane region" description="Helical" evidence="8">
    <location>
        <begin position="454"/>
        <end position="473"/>
    </location>
</feature>
<evidence type="ECO:0000256" key="4">
    <source>
        <dbReference type="ARBA" id="ARBA00022692"/>
    </source>
</evidence>
<feature type="transmembrane region" description="Helical" evidence="8">
    <location>
        <begin position="168"/>
        <end position="193"/>
    </location>
</feature>
<keyword evidence="6 8" id="KW-0472">Membrane</keyword>
<evidence type="ECO:0000256" key="5">
    <source>
        <dbReference type="ARBA" id="ARBA00022989"/>
    </source>
</evidence>
<dbReference type="InterPro" id="IPR003663">
    <property type="entry name" value="Sugar/inositol_transpt"/>
</dbReference>
<comment type="subcellular location">
    <subcellularLocation>
        <location evidence="1">Membrane</location>
        <topology evidence="1">Multi-pass membrane protein</topology>
    </subcellularLocation>
</comment>
<comment type="caution">
    <text evidence="10">The sequence shown here is derived from an EMBL/GenBank/DDBJ whole genome shotgun (WGS) entry which is preliminary data.</text>
</comment>
<dbReference type="InterPro" id="IPR005829">
    <property type="entry name" value="Sugar_transporter_CS"/>
</dbReference>
<feature type="transmembrane region" description="Helical" evidence="8">
    <location>
        <begin position="132"/>
        <end position="156"/>
    </location>
</feature>
<protein>
    <recommendedName>
        <fullName evidence="9">Major facilitator superfamily (MFS) profile domain-containing protein</fullName>
    </recommendedName>
</protein>
<dbReference type="InterPro" id="IPR050360">
    <property type="entry name" value="MFS_Sugar_Transporters"/>
</dbReference>
<proteinExistence type="inferred from homology"/>
<gene>
    <name evidence="10" type="ORF">PVAG01_07851</name>
</gene>
<dbReference type="InterPro" id="IPR036259">
    <property type="entry name" value="MFS_trans_sf"/>
</dbReference>
<dbReference type="PROSITE" id="PS50850">
    <property type="entry name" value="MFS"/>
    <property type="match status" value="1"/>
</dbReference>
<keyword evidence="5 8" id="KW-1133">Transmembrane helix</keyword>
<feature type="region of interest" description="Disordered" evidence="7">
    <location>
        <begin position="1"/>
        <end position="25"/>
    </location>
</feature>
<feature type="transmembrane region" description="Helical" evidence="8">
    <location>
        <begin position="424"/>
        <end position="442"/>
    </location>
</feature>
<evidence type="ECO:0000313" key="10">
    <source>
        <dbReference type="EMBL" id="KAL3421406.1"/>
    </source>
</evidence>
<dbReference type="PRINTS" id="PR00171">
    <property type="entry name" value="SUGRTRNSPORT"/>
</dbReference>
<comment type="similarity">
    <text evidence="2">Belongs to the major facilitator superfamily. Sugar transporter (TC 2.A.1.1) family.</text>
</comment>